<gene>
    <name evidence="1" type="ORF">BCR43DRAFT_498399</name>
</gene>
<keyword evidence="2" id="KW-1185">Reference proteome</keyword>
<dbReference type="GO" id="GO:0006139">
    <property type="term" value="P:nucleobase-containing compound metabolic process"/>
    <property type="evidence" value="ECO:0007669"/>
    <property type="project" value="UniProtKB-ARBA"/>
</dbReference>
<dbReference type="SUPFAM" id="SSF53927">
    <property type="entry name" value="Cytidine deaminase-like"/>
    <property type="match status" value="1"/>
</dbReference>
<dbReference type="Gene3D" id="3.40.140.10">
    <property type="entry name" value="Cytidine Deaminase, domain 2"/>
    <property type="match status" value="1"/>
</dbReference>
<dbReference type="STRING" id="13706.A0A1X2H118"/>
<sequence length="114" mass="12985">MNYREDTRLDPRFTKEDIDRIEMHLADLRINSSVVKARVVDPVTNTILADALDTRDAHPLKHAIMNCIQAVADRELRGPAHPPSKRKAEDITEGKESYLCSGYDLFINYEPCAM</sequence>
<dbReference type="InParanoid" id="A0A1X2H118"/>
<dbReference type="GO" id="GO:0003824">
    <property type="term" value="F:catalytic activity"/>
    <property type="evidence" value="ECO:0007669"/>
    <property type="project" value="InterPro"/>
</dbReference>
<proteinExistence type="predicted"/>
<evidence type="ECO:0000313" key="2">
    <source>
        <dbReference type="Proteomes" id="UP000242180"/>
    </source>
</evidence>
<dbReference type="AlphaFoldDB" id="A0A1X2H118"/>
<accession>A0A1X2H118</accession>
<name>A0A1X2H118_SYNRA</name>
<protein>
    <recommendedName>
        <fullName evidence="3">Cytidine deaminase-like protein</fullName>
    </recommendedName>
</protein>
<reference evidence="1 2" key="1">
    <citation type="submission" date="2016-07" db="EMBL/GenBank/DDBJ databases">
        <title>Pervasive Adenine N6-methylation of Active Genes in Fungi.</title>
        <authorList>
            <consortium name="DOE Joint Genome Institute"/>
            <person name="Mondo S.J."/>
            <person name="Dannebaum R.O."/>
            <person name="Kuo R.C."/>
            <person name="Labutti K."/>
            <person name="Haridas S."/>
            <person name="Kuo A."/>
            <person name="Salamov A."/>
            <person name="Ahrendt S.R."/>
            <person name="Lipzen A."/>
            <person name="Sullivan W."/>
            <person name="Andreopoulos W.B."/>
            <person name="Clum A."/>
            <person name="Lindquist E."/>
            <person name="Daum C."/>
            <person name="Ramamoorthy G.K."/>
            <person name="Gryganskyi A."/>
            <person name="Culley D."/>
            <person name="Magnuson J.K."/>
            <person name="James T.Y."/>
            <person name="O'Malley M.A."/>
            <person name="Stajich J.E."/>
            <person name="Spatafora J.W."/>
            <person name="Visel A."/>
            <person name="Grigoriev I.V."/>
        </authorList>
    </citation>
    <scope>NUCLEOTIDE SEQUENCE [LARGE SCALE GENOMIC DNA]</scope>
    <source>
        <strain evidence="1 2">NRRL 2496</strain>
    </source>
</reference>
<evidence type="ECO:0008006" key="3">
    <source>
        <dbReference type="Google" id="ProtNLM"/>
    </source>
</evidence>
<dbReference type="OrthoDB" id="3180714at2759"/>
<dbReference type="EMBL" id="MCGN01000011">
    <property type="protein sequence ID" value="ORY91039.1"/>
    <property type="molecule type" value="Genomic_DNA"/>
</dbReference>
<comment type="caution">
    <text evidence="1">The sequence shown here is derived from an EMBL/GenBank/DDBJ whole genome shotgun (WGS) entry which is preliminary data.</text>
</comment>
<dbReference type="Proteomes" id="UP000242180">
    <property type="component" value="Unassembled WGS sequence"/>
</dbReference>
<organism evidence="1 2">
    <name type="scientific">Syncephalastrum racemosum</name>
    <name type="common">Filamentous fungus</name>
    <dbReference type="NCBI Taxonomy" id="13706"/>
    <lineage>
        <taxon>Eukaryota</taxon>
        <taxon>Fungi</taxon>
        <taxon>Fungi incertae sedis</taxon>
        <taxon>Mucoromycota</taxon>
        <taxon>Mucoromycotina</taxon>
        <taxon>Mucoromycetes</taxon>
        <taxon>Mucorales</taxon>
        <taxon>Syncephalastraceae</taxon>
        <taxon>Syncephalastrum</taxon>
    </lineage>
</organism>
<evidence type="ECO:0000313" key="1">
    <source>
        <dbReference type="EMBL" id="ORY91039.1"/>
    </source>
</evidence>
<dbReference type="InterPro" id="IPR016193">
    <property type="entry name" value="Cytidine_deaminase-like"/>
</dbReference>